<keyword evidence="1" id="KW-0732">Signal</keyword>
<evidence type="ECO:0000313" key="3">
    <source>
        <dbReference type="WBParaSite" id="MBELARI_LOCUS5207"/>
    </source>
</evidence>
<feature type="chain" id="PRO_5041926906" evidence="1">
    <location>
        <begin position="17"/>
        <end position="117"/>
    </location>
</feature>
<dbReference type="AlphaFoldDB" id="A0AAF3FDY8"/>
<proteinExistence type="predicted"/>
<keyword evidence="2" id="KW-1185">Reference proteome</keyword>
<dbReference type="WBParaSite" id="MBELARI_LOCUS5207">
    <property type="protein sequence ID" value="MBELARI_LOCUS5207"/>
    <property type="gene ID" value="MBELARI_LOCUS5207"/>
</dbReference>
<dbReference type="Proteomes" id="UP000887575">
    <property type="component" value="Unassembled WGS sequence"/>
</dbReference>
<reference evidence="3" key="1">
    <citation type="submission" date="2024-02" db="UniProtKB">
        <authorList>
            <consortium name="WormBaseParasite"/>
        </authorList>
    </citation>
    <scope>IDENTIFICATION</scope>
</reference>
<evidence type="ECO:0000256" key="1">
    <source>
        <dbReference type="SAM" id="SignalP"/>
    </source>
</evidence>
<organism evidence="2 3">
    <name type="scientific">Mesorhabditis belari</name>
    <dbReference type="NCBI Taxonomy" id="2138241"/>
    <lineage>
        <taxon>Eukaryota</taxon>
        <taxon>Metazoa</taxon>
        <taxon>Ecdysozoa</taxon>
        <taxon>Nematoda</taxon>
        <taxon>Chromadorea</taxon>
        <taxon>Rhabditida</taxon>
        <taxon>Rhabditina</taxon>
        <taxon>Rhabditomorpha</taxon>
        <taxon>Rhabditoidea</taxon>
        <taxon>Rhabditidae</taxon>
        <taxon>Mesorhabditinae</taxon>
        <taxon>Mesorhabditis</taxon>
    </lineage>
</organism>
<evidence type="ECO:0000313" key="2">
    <source>
        <dbReference type="Proteomes" id="UP000887575"/>
    </source>
</evidence>
<accession>A0AAF3FDY8</accession>
<feature type="signal peptide" evidence="1">
    <location>
        <begin position="1"/>
        <end position="16"/>
    </location>
</feature>
<sequence length="117" mass="13263">MLFEILFLYLFGLAITNPLPNPDYEGFNGIFDSPAQFCDQTMKEMFGVDVVENPGFPGFIQQNRLKAKFCEDAEEAVQCAAGTSEHFSLIGDECISQFYEDWRNITLQLTKKFGKNA</sequence>
<name>A0AAF3FDY8_9BILA</name>
<protein>
    <submittedName>
        <fullName evidence="3">Uncharacterized protein</fullName>
    </submittedName>
</protein>